<evidence type="ECO:0000313" key="1">
    <source>
        <dbReference type="EMBL" id="RXK47321.1"/>
    </source>
</evidence>
<gene>
    <name evidence="1" type="ORF">EAF64_16190</name>
</gene>
<accession>A0A498L189</accession>
<name>A0A498L189_9EURY</name>
<evidence type="ECO:0000313" key="2">
    <source>
        <dbReference type="Proteomes" id="UP000289691"/>
    </source>
</evidence>
<comment type="caution">
    <text evidence="1">The sequence shown here is derived from an EMBL/GenBank/DDBJ whole genome shotgun (WGS) entry which is preliminary data.</text>
</comment>
<reference evidence="1 2" key="1">
    <citation type="submission" date="2019-01" db="EMBL/GenBank/DDBJ databases">
        <title>Halorientalis sp. F13-25 a new haloarchaeum isolated from hypersaline water.</title>
        <authorList>
            <person name="Ana D.-V."/>
            <person name="Cristina S.-P."/>
            <person name="Antonio V."/>
        </authorList>
    </citation>
    <scope>NUCLEOTIDE SEQUENCE [LARGE SCALE GENOMIC DNA]</scope>
    <source>
        <strain evidence="1 2">F13-25</strain>
    </source>
</reference>
<dbReference type="OrthoDB" id="302685at2157"/>
<dbReference type="EMBL" id="RDFA01000006">
    <property type="protein sequence ID" value="RXK47321.1"/>
    <property type="molecule type" value="Genomic_DNA"/>
</dbReference>
<dbReference type="AlphaFoldDB" id="A0A498L189"/>
<dbReference type="RefSeq" id="WP_129070028.1">
    <property type="nucleotide sequence ID" value="NZ_RDFA01000006.1"/>
</dbReference>
<protein>
    <submittedName>
        <fullName evidence="1">Uncharacterized protein</fullName>
    </submittedName>
</protein>
<dbReference type="Proteomes" id="UP000289691">
    <property type="component" value="Unassembled WGS sequence"/>
</dbReference>
<sequence length="138" mass="14596">MRQITRRVTLAVLAAIVLLLALGALPGYLKSGDPYYMTATATDNRTAIPADSLAPNRYPYTAAALSNATAAAADGTANATGRSEPYWKGPIGLKGAFTHSPFDEFDAIGQRNTSAATDTAVFVRENGTVYRLEVTQTP</sequence>
<organism evidence="1 2">
    <name type="scientific">Halorientalis pallida</name>
    <dbReference type="NCBI Taxonomy" id="2479928"/>
    <lineage>
        <taxon>Archaea</taxon>
        <taxon>Methanobacteriati</taxon>
        <taxon>Methanobacteriota</taxon>
        <taxon>Stenosarchaea group</taxon>
        <taxon>Halobacteria</taxon>
        <taxon>Halobacteriales</taxon>
        <taxon>Haloarculaceae</taxon>
        <taxon>Halorientalis</taxon>
    </lineage>
</organism>
<proteinExistence type="predicted"/>
<keyword evidence="2" id="KW-1185">Reference proteome</keyword>